<feature type="transmembrane region" description="Helical" evidence="1">
    <location>
        <begin position="37"/>
        <end position="57"/>
    </location>
</feature>
<dbReference type="EMBL" id="FP476056">
    <property type="protein sequence ID" value="CAZ95771.1"/>
    <property type="molecule type" value="Genomic_DNA"/>
</dbReference>
<evidence type="ECO:0000313" key="2">
    <source>
        <dbReference type="EMBL" id="CAZ95771.1"/>
    </source>
</evidence>
<organism evidence="2 3">
    <name type="scientific">Zobellia galactanivorans (strain DSM 12802 / CCUG 47099 / CIP 106680 / NCIMB 13871 / Dsij)</name>
    <dbReference type="NCBI Taxonomy" id="63186"/>
    <lineage>
        <taxon>Bacteria</taxon>
        <taxon>Pseudomonadati</taxon>
        <taxon>Bacteroidota</taxon>
        <taxon>Flavobacteriia</taxon>
        <taxon>Flavobacteriales</taxon>
        <taxon>Flavobacteriaceae</taxon>
        <taxon>Zobellia</taxon>
    </lineage>
</organism>
<name>G0LB42_ZOBGA</name>
<protein>
    <submittedName>
        <fullName evidence="2">Putative membrane protein</fullName>
    </submittedName>
</protein>
<reference evidence="2 3" key="2">
    <citation type="journal article" date="2012" name="Environ. Microbiol.">
        <title>Characterization of the first alginolytic operons in a marine bacterium: from their emergence in marine Flavobacteriia to their independent transfers to marine Proteobacteria and human gut Bacteroides.</title>
        <authorList>
            <person name="Thomas F."/>
            <person name="Barbeyron T."/>
            <person name="Tonon T."/>
            <person name="Genicot S."/>
            <person name="Czjzek M."/>
            <person name="Michel G."/>
        </authorList>
    </citation>
    <scope>NUCLEOTIDE SEQUENCE [LARGE SCALE GENOMIC DNA]</scope>
    <source>
        <strain evidence="3">DSM 12802 / CCUG 47099 / CIP 106680 / NCIMB 13871 / Dsij</strain>
    </source>
</reference>
<evidence type="ECO:0000313" key="3">
    <source>
        <dbReference type="Proteomes" id="UP000008898"/>
    </source>
</evidence>
<dbReference type="Proteomes" id="UP000008898">
    <property type="component" value="Chromosome"/>
</dbReference>
<gene>
    <name evidence="2" type="ordered locus">zobellia_1718</name>
</gene>
<dbReference type="KEGG" id="zga:ZOBELLIA_1718"/>
<evidence type="ECO:0000256" key="1">
    <source>
        <dbReference type="SAM" id="Phobius"/>
    </source>
</evidence>
<keyword evidence="1" id="KW-1133">Transmembrane helix</keyword>
<keyword evidence="3" id="KW-1185">Reference proteome</keyword>
<keyword evidence="1" id="KW-0812">Transmembrane</keyword>
<dbReference type="HOGENOM" id="CLU_2653736_0_0_10"/>
<accession>G0LB42</accession>
<reference evidence="3" key="1">
    <citation type="submission" date="2009-07" db="EMBL/GenBank/DDBJ databases">
        <title>Complete genome sequence of Zobellia galactanivorans Dsij.</title>
        <authorList>
            <consortium name="Genoscope - CEA"/>
        </authorList>
    </citation>
    <scope>NUCLEOTIDE SEQUENCE [LARGE SCALE GENOMIC DNA]</scope>
    <source>
        <strain evidence="3">DSM 12802 / CCUG 47099 / CIP 106680 / NCIMB 13871 / Dsij</strain>
    </source>
</reference>
<sequence>MGRAVLKTRRPCIMNVFLRPKIVLNFIFVAIKTRLKIAAMKLLFGGISCLLLFPSWVPVRMGPSLKNTSSHRCERI</sequence>
<proteinExistence type="predicted"/>
<dbReference type="AlphaFoldDB" id="G0LB42"/>
<keyword evidence="1" id="KW-0472">Membrane</keyword>